<evidence type="ECO:0000313" key="1">
    <source>
        <dbReference type="EMBL" id="CAH3114107.1"/>
    </source>
</evidence>
<sequence length="101" mass="11518">MSFLTEKNESLEAFPSFSPKGIKVGEKVSTCCYIMGYFKKEHLYHKRMCQMRASSLSADHTFKVSANIGFWCEGKWIQLYDIMNEIGIVLACKLCKGTAFD</sequence>
<reference evidence="1 2" key="1">
    <citation type="submission" date="2022-05" db="EMBL/GenBank/DDBJ databases">
        <authorList>
            <consortium name="Genoscope - CEA"/>
            <person name="William W."/>
        </authorList>
    </citation>
    <scope>NUCLEOTIDE SEQUENCE [LARGE SCALE GENOMIC DNA]</scope>
</reference>
<keyword evidence="2" id="KW-1185">Reference proteome</keyword>
<gene>
    <name evidence="1" type="ORF">PMEA_00006064</name>
</gene>
<comment type="caution">
    <text evidence="1">The sequence shown here is derived from an EMBL/GenBank/DDBJ whole genome shotgun (WGS) entry which is preliminary data.</text>
</comment>
<name>A0AAU9WIH0_9CNID</name>
<dbReference type="EMBL" id="CALNXJ010000014">
    <property type="protein sequence ID" value="CAH3114107.1"/>
    <property type="molecule type" value="Genomic_DNA"/>
</dbReference>
<dbReference type="AlphaFoldDB" id="A0AAU9WIH0"/>
<accession>A0AAU9WIH0</accession>
<evidence type="ECO:0000313" key="2">
    <source>
        <dbReference type="Proteomes" id="UP001159428"/>
    </source>
</evidence>
<proteinExistence type="predicted"/>
<organism evidence="1 2">
    <name type="scientific">Pocillopora meandrina</name>
    <dbReference type="NCBI Taxonomy" id="46732"/>
    <lineage>
        <taxon>Eukaryota</taxon>
        <taxon>Metazoa</taxon>
        <taxon>Cnidaria</taxon>
        <taxon>Anthozoa</taxon>
        <taxon>Hexacorallia</taxon>
        <taxon>Scleractinia</taxon>
        <taxon>Astrocoeniina</taxon>
        <taxon>Pocilloporidae</taxon>
        <taxon>Pocillopora</taxon>
    </lineage>
</organism>
<dbReference type="Proteomes" id="UP001159428">
    <property type="component" value="Unassembled WGS sequence"/>
</dbReference>
<protein>
    <submittedName>
        <fullName evidence="1">Uncharacterized protein</fullName>
    </submittedName>
</protein>